<dbReference type="Proteomes" id="UP000280066">
    <property type="component" value="Unassembled WGS sequence"/>
</dbReference>
<name>A0A3R9MB96_9BACT</name>
<dbReference type="OrthoDB" id="878897at2"/>
<dbReference type="AlphaFoldDB" id="A0A3R9MB96"/>
<protein>
    <submittedName>
        <fullName evidence="1">DUF4252 domain-containing protein</fullName>
    </submittedName>
</protein>
<reference evidence="1 2" key="1">
    <citation type="submission" date="2018-12" db="EMBL/GenBank/DDBJ databases">
        <authorList>
            <person name="Feng G."/>
            <person name="Zhu H."/>
        </authorList>
    </citation>
    <scope>NUCLEOTIDE SEQUENCE [LARGE SCALE GENOMIC DNA]</scope>
    <source>
        <strain evidence="1 2">9PBR-2</strain>
    </source>
</reference>
<evidence type="ECO:0000313" key="1">
    <source>
        <dbReference type="EMBL" id="RSK35430.1"/>
    </source>
</evidence>
<sequence>MWCAAFFASLPLSHFILYSYMKLRSASFLLGMVLVLLAGCRASGPGTPARTVAEFFNKYENRSGFKATDWNAGLATRFILGRIAKIGGDNDVSQALTSIRTARILTFTPTSGTARDLVAEGLNKEVDGLLANERYTPLATVNSDMPNQLRYSVREQGGKITELVAVGKQETTDSFVLMAVSGSFTREQVMALSKVLPNVVSGVN</sequence>
<organism evidence="1 2">
    <name type="scientific">Hymenobacter metallilatus</name>
    <dbReference type="NCBI Taxonomy" id="2493666"/>
    <lineage>
        <taxon>Bacteria</taxon>
        <taxon>Pseudomonadati</taxon>
        <taxon>Bacteroidota</taxon>
        <taxon>Cytophagia</taxon>
        <taxon>Cytophagales</taxon>
        <taxon>Hymenobacteraceae</taxon>
        <taxon>Hymenobacter</taxon>
    </lineage>
</organism>
<keyword evidence="2" id="KW-1185">Reference proteome</keyword>
<evidence type="ECO:0000313" key="2">
    <source>
        <dbReference type="Proteomes" id="UP000280066"/>
    </source>
</evidence>
<dbReference type="EMBL" id="RWIS01000003">
    <property type="protein sequence ID" value="RSK35430.1"/>
    <property type="molecule type" value="Genomic_DNA"/>
</dbReference>
<accession>A0A3R9MB96</accession>
<gene>
    <name evidence="1" type="ORF">EI290_06960</name>
</gene>
<proteinExistence type="predicted"/>
<dbReference type="Pfam" id="PF14060">
    <property type="entry name" value="DUF4252"/>
    <property type="match status" value="1"/>
</dbReference>
<dbReference type="InterPro" id="IPR025348">
    <property type="entry name" value="DUF4252"/>
</dbReference>
<comment type="caution">
    <text evidence="1">The sequence shown here is derived from an EMBL/GenBank/DDBJ whole genome shotgun (WGS) entry which is preliminary data.</text>
</comment>